<proteinExistence type="predicted"/>
<name>A0A8H3IXG8_9LECA</name>
<evidence type="ECO:0000313" key="2">
    <source>
        <dbReference type="Proteomes" id="UP000664534"/>
    </source>
</evidence>
<gene>
    <name evidence="1" type="ORF">IMSHALPRED_010943</name>
</gene>
<sequence length="443" mass="48706">MAPPHLLSLPPEIIQSIHLHSLSPSLPRASPILASAISTTHIYKHTFLSAFWTHPPLSFAGPQPQPPCTPGPHVRALFQPLPVPNTPPPDAHARIILQNTVLRYRWCTFDRLKRFFSDALSAITTDLLLTLHLPLSPHDQSKLTSFLASLPPSRSSLKLSSPDTDSDNTTSLTLLYPRPFVTALLLTLRGPKIGADPRFDPTVTPNLTLAPTAVLALPAHVLAGNKPKWSREGVELLQMLASFVHLGDVSYEREALEEGLRNAVAQRCAGALRVLLWLSGRLAEGQRRGGEVPGELFRIVAGREREGGCGNLHAETSVEDREFEIDIELFALLIGAHAESMPRHDPVIESWARSLLSCRAGGERGSAFARWVLDWSQRDQGGEVVAGRRGFRRREGELVRGPLFSGGRVSRERRADEMARRFVEIWGGVVRGFGEEVEGGGEM</sequence>
<organism evidence="1 2">
    <name type="scientific">Imshaugia aleurites</name>
    <dbReference type="NCBI Taxonomy" id="172621"/>
    <lineage>
        <taxon>Eukaryota</taxon>
        <taxon>Fungi</taxon>
        <taxon>Dikarya</taxon>
        <taxon>Ascomycota</taxon>
        <taxon>Pezizomycotina</taxon>
        <taxon>Lecanoromycetes</taxon>
        <taxon>OSLEUM clade</taxon>
        <taxon>Lecanoromycetidae</taxon>
        <taxon>Lecanorales</taxon>
        <taxon>Lecanorineae</taxon>
        <taxon>Parmeliaceae</taxon>
        <taxon>Imshaugia</taxon>
    </lineage>
</organism>
<dbReference type="OrthoDB" id="4167490at2759"/>
<evidence type="ECO:0000313" key="1">
    <source>
        <dbReference type="EMBL" id="CAF9936893.1"/>
    </source>
</evidence>
<dbReference type="EMBL" id="CAJPDT010000095">
    <property type="protein sequence ID" value="CAF9936893.1"/>
    <property type="molecule type" value="Genomic_DNA"/>
</dbReference>
<dbReference type="AlphaFoldDB" id="A0A8H3IXG8"/>
<comment type="caution">
    <text evidence="1">The sequence shown here is derived from an EMBL/GenBank/DDBJ whole genome shotgun (WGS) entry which is preliminary data.</text>
</comment>
<protein>
    <submittedName>
        <fullName evidence="1">Uncharacterized protein</fullName>
    </submittedName>
</protein>
<dbReference type="Proteomes" id="UP000664534">
    <property type="component" value="Unassembled WGS sequence"/>
</dbReference>
<reference evidence="1" key="1">
    <citation type="submission" date="2021-03" db="EMBL/GenBank/DDBJ databases">
        <authorList>
            <person name="Tagirdzhanova G."/>
        </authorList>
    </citation>
    <scope>NUCLEOTIDE SEQUENCE</scope>
</reference>
<keyword evidence="2" id="KW-1185">Reference proteome</keyword>
<accession>A0A8H3IXG8</accession>